<evidence type="ECO:0000256" key="1">
    <source>
        <dbReference type="SAM" id="SignalP"/>
    </source>
</evidence>
<reference evidence="3 4" key="1">
    <citation type="submission" date="2019-11" db="EMBL/GenBank/DDBJ databases">
        <title>Draft genome sequence of Labilibaculum sp. strain SYP isolated from Black Sea.</title>
        <authorList>
            <person name="Yadav S."/>
            <person name="Villanueva L."/>
        </authorList>
    </citation>
    <scope>NUCLEOTIDE SEQUENCE [LARGE SCALE GENOMIC DNA]</scope>
    <source>
        <strain evidence="3 4">44</strain>
    </source>
</reference>
<dbReference type="Proteomes" id="UP000462449">
    <property type="component" value="Unassembled WGS sequence"/>
</dbReference>
<dbReference type="OrthoDB" id="883668at2"/>
<protein>
    <recommendedName>
        <fullName evidence="6">DUF3828 domain-containing protein</fullName>
    </recommendedName>
</protein>
<organism evidence="2 5">
    <name type="scientific">Labilibaculum euxinus</name>
    <dbReference type="NCBI Taxonomy" id="2686357"/>
    <lineage>
        <taxon>Bacteria</taxon>
        <taxon>Pseudomonadati</taxon>
        <taxon>Bacteroidota</taxon>
        <taxon>Bacteroidia</taxon>
        <taxon>Marinilabiliales</taxon>
        <taxon>Marinifilaceae</taxon>
        <taxon>Labilibaculum</taxon>
    </lineage>
</organism>
<evidence type="ECO:0008006" key="6">
    <source>
        <dbReference type="Google" id="ProtNLM"/>
    </source>
</evidence>
<keyword evidence="1" id="KW-0732">Signal</keyword>
<comment type="caution">
    <text evidence="2">The sequence shown here is derived from an EMBL/GenBank/DDBJ whole genome shotgun (WGS) entry which is preliminary data.</text>
</comment>
<accession>A0A7M4DBV1</accession>
<evidence type="ECO:0000313" key="4">
    <source>
        <dbReference type="Proteomes" id="UP000285951"/>
    </source>
</evidence>
<evidence type="ECO:0000313" key="5">
    <source>
        <dbReference type="Proteomes" id="UP000462449"/>
    </source>
</evidence>
<gene>
    <name evidence="3" type="ORF">DWB62_020220</name>
    <name evidence="2" type="ORF">GNY23_20220</name>
</gene>
<dbReference type="AlphaFoldDB" id="A0A7M4DBV1"/>
<reference evidence="2 5" key="2">
    <citation type="submission" date="2019-12" db="EMBL/GenBank/DDBJ databases">
        <title>Draft genome sequence of Labilibaculum sp. strain 44 isolated from deep waters of Black Sea.</title>
        <authorList>
            <person name="Yadav S."/>
            <person name="Villanueva L."/>
        </authorList>
    </citation>
    <scope>NUCLEOTIDE SEQUENCE [LARGE SCALE GENOMIC DNA]</scope>
    <source>
        <strain evidence="2 5">44</strain>
    </source>
</reference>
<evidence type="ECO:0000313" key="3">
    <source>
        <dbReference type="EMBL" id="MVB09335.1"/>
    </source>
</evidence>
<keyword evidence="4" id="KW-1185">Reference proteome</keyword>
<sequence length="202" mass="23855">MKQTVKPIWILILFIGFSSNLRASDNSSADSIKVGQIVNGFYDWYLTSIKEKKYSDFKPKFVESKNGMTTLDYTKYLDNLKVHRFSDSLINKERQSYSDCIENLGKVKYSDFQKTTFTDLDEYEQAYCDFGNYYRWTGGQEPIDGIRIIDIKFISTDKAYVTIDYFEFNSDENKKYYWGKNGLTLKLVDKNWEIDQIDSWKN</sequence>
<evidence type="ECO:0000313" key="2">
    <source>
        <dbReference type="EMBL" id="MUP40130.1"/>
    </source>
</evidence>
<dbReference type="EMBL" id="QTZN02000096">
    <property type="protein sequence ID" value="MVB09335.1"/>
    <property type="molecule type" value="Genomic_DNA"/>
</dbReference>
<name>A0A7M4DBV1_9BACT</name>
<dbReference type="EMBL" id="WOTW01000096">
    <property type="protein sequence ID" value="MUP40130.1"/>
    <property type="molecule type" value="Genomic_DNA"/>
</dbReference>
<feature type="chain" id="PRO_5029623437" description="DUF3828 domain-containing protein" evidence="1">
    <location>
        <begin position="24"/>
        <end position="202"/>
    </location>
</feature>
<dbReference type="Proteomes" id="UP000285951">
    <property type="component" value="Unassembled WGS sequence"/>
</dbReference>
<dbReference type="RefSeq" id="WP_156197449.1">
    <property type="nucleotide sequence ID" value="NZ_QTZN02000096.1"/>
</dbReference>
<proteinExistence type="predicted"/>
<feature type="signal peptide" evidence="1">
    <location>
        <begin position="1"/>
        <end position="23"/>
    </location>
</feature>